<dbReference type="EMBL" id="CAJOBB010031492">
    <property type="protein sequence ID" value="CAF4451205.1"/>
    <property type="molecule type" value="Genomic_DNA"/>
</dbReference>
<comment type="caution">
    <text evidence="5">The sequence shown here is derived from an EMBL/GenBank/DDBJ whole genome shotgun (WGS) entry which is preliminary data.</text>
</comment>
<dbReference type="PANTHER" id="PTHR12778">
    <property type="entry name" value="SOLUTE CARRIER FAMILY 33 ACETYL-COA TRANSPORTER -RELATED"/>
    <property type="match status" value="1"/>
</dbReference>
<reference evidence="5" key="1">
    <citation type="submission" date="2021-02" db="EMBL/GenBank/DDBJ databases">
        <authorList>
            <person name="Nowell W R."/>
        </authorList>
    </citation>
    <scope>NUCLEOTIDE SEQUENCE</scope>
</reference>
<feature type="non-terminal residue" evidence="5">
    <location>
        <position position="1"/>
    </location>
</feature>
<evidence type="ECO:0000313" key="5">
    <source>
        <dbReference type="EMBL" id="CAF4451205.1"/>
    </source>
</evidence>
<keyword evidence="2" id="KW-0812">Transmembrane</keyword>
<evidence type="ECO:0000256" key="4">
    <source>
        <dbReference type="ARBA" id="ARBA00023136"/>
    </source>
</evidence>
<keyword evidence="3" id="KW-1133">Transmembrane helix</keyword>
<gene>
    <name evidence="5" type="ORF">KXQ929_LOCUS53963</name>
</gene>
<comment type="subcellular location">
    <subcellularLocation>
        <location evidence="1">Membrane</location>
        <topology evidence="1">Multi-pass membrane protein</topology>
    </subcellularLocation>
</comment>
<dbReference type="InterPro" id="IPR024371">
    <property type="entry name" value="AcetylCoA_trans_1-like"/>
</dbReference>
<evidence type="ECO:0000256" key="1">
    <source>
        <dbReference type="ARBA" id="ARBA00004141"/>
    </source>
</evidence>
<evidence type="ECO:0000256" key="2">
    <source>
        <dbReference type="ARBA" id="ARBA00022692"/>
    </source>
</evidence>
<dbReference type="InterPro" id="IPR004752">
    <property type="entry name" value="AmpG_permease/AT-1"/>
</dbReference>
<dbReference type="Proteomes" id="UP000663868">
    <property type="component" value="Unassembled WGS sequence"/>
</dbReference>
<evidence type="ECO:0000313" key="6">
    <source>
        <dbReference type="Proteomes" id="UP000663868"/>
    </source>
</evidence>
<sequence length="93" mass="10489">FFLLWGISFIISTTLIAFLKHEIDKSSDSDEQYFGLMETYKVLIKVFRLSAVRRTALILLTLKIGFVAIDSMTGLELTERGVTKDAIAFLSIP</sequence>
<dbReference type="GO" id="GO:0016020">
    <property type="term" value="C:membrane"/>
    <property type="evidence" value="ECO:0007669"/>
    <property type="project" value="UniProtKB-SubCell"/>
</dbReference>
<name>A0A820SDK8_9BILA</name>
<organism evidence="5 6">
    <name type="scientific">Adineta steineri</name>
    <dbReference type="NCBI Taxonomy" id="433720"/>
    <lineage>
        <taxon>Eukaryota</taxon>
        <taxon>Metazoa</taxon>
        <taxon>Spiralia</taxon>
        <taxon>Gnathifera</taxon>
        <taxon>Rotifera</taxon>
        <taxon>Eurotatoria</taxon>
        <taxon>Bdelloidea</taxon>
        <taxon>Adinetida</taxon>
        <taxon>Adinetidae</taxon>
        <taxon>Adineta</taxon>
    </lineage>
</organism>
<dbReference type="PANTHER" id="PTHR12778:SF9">
    <property type="entry name" value="ACETYL-COENZYME A TRANSPORTER 1"/>
    <property type="match status" value="1"/>
</dbReference>
<dbReference type="AlphaFoldDB" id="A0A820SDK8"/>
<dbReference type="GO" id="GO:0008521">
    <property type="term" value="F:acetyl-CoA transmembrane transporter activity"/>
    <property type="evidence" value="ECO:0007669"/>
    <property type="project" value="InterPro"/>
</dbReference>
<evidence type="ECO:0000256" key="3">
    <source>
        <dbReference type="ARBA" id="ARBA00022989"/>
    </source>
</evidence>
<accession>A0A820SDK8</accession>
<dbReference type="GO" id="GO:0035348">
    <property type="term" value="P:acetyl-CoA transmembrane transport"/>
    <property type="evidence" value="ECO:0007669"/>
    <property type="project" value="InterPro"/>
</dbReference>
<proteinExistence type="predicted"/>
<feature type="non-terminal residue" evidence="5">
    <location>
        <position position="93"/>
    </location>
</feature>
<keyword evidence="4" id="KW-0472">Membrane</keyword>
<dbReference type="Pfam" id="PF13000">
    <property type="entry name" value="Acatn"/>
    <property type="match status" value="1"/>
</dbReference>
<protein>
    <submittedName>
        <fullName evidence="5">Uncharacterized protein</fullName>
    </submittedName>
</protein>